<feature type="region of interest" description="Disordered" evidence="1">
    <location>
        <begin position="744"/>
        <end position="779"/>
    </location>
</feature>
<dbReference type="Pfam" id="PF23316">
    <property type="entry name" value="Ig_DLEC1_6th"/>
    <property type="match status" value="1"/>
</dbReference>
<dbReference type="SMART" id="SM00298">
    <property type="entry name" value="CHROMO"/>
    <property type="match status" value="1"/>
</dbReference>
<gene>
    <name evidence="3" type="ORF">GEV33_012678</name>
</gene>
<feature type="region of interest" description="Disordered" evidence="1">
    <location>
        <begin position="502"/>
        <end position="627"/>
    </location>
</feature>
<keyword evidence="4" id="KW-1185">Reference proteome</keyword>
<organism evidence="3 4">
    <name type="scientific">Tenebrio molitor</name>
    <name type="common">Yellow mealworm beetle</name>
    <dbReference type="NCBI Taxonomy" id="7067"/>
    <lineage>
        <taxon>Eukaryota</taxon>
        <taxon>Metazoa</taxon>
        <taxon>Ecdysozoa</taxon>
        <taxon>Arthropoda</taxon>
        <taxon>Hexapoda</taxon>
        <taxon>Insecta</taxon>
        <taxon>Pterygota</taxon>
        <taxon>Neoptera</taxon>
        <taxon>Endopterygota</taxon>
        <taxon>Coleoptera</taxon>
        <taxon>Polyphaga</taxon>
        <taxon>Cucujiformia</taxon>
        <taxon>Tenebrionidae</taxon>
        <taxon>Tenebrio</taxon>
    </lineage>
</organism>
<dbReference type="PANTHER" id="PTHR46348:SF1">
    <property type="entry name" value="DELETED IN LUNG AND ESOPHAGEAL CANCER PROTEIN 1"/>
    <property type="match status" value="1"/>
</dbReference>
<name>A0A8J6L7Z4_TENMO</name>
<dbReference type="Gene3D" id="2.60.40.10">
    <property type="entry name" value="Immunoglobulins"/>
    <property type="match status" value="2"/>
</dbReference>
<comment type="caution">
    <text evidence="3">The sequence shown here is derived from an EMBL/GenBank/DDBJ whole genome shotgun (WGS) entry which is preliminary data.</text>
</comment>
<reference evidence="3" key="1">
    <citation type="journal article" date="2020" name="J Insects Food Feed">
        <title>The yellow mealworm (Tenebrio molitor) genome: a resource for the emerging insects as food and feed industry.</title>
        <authorList>
            <person name="Eriksson T."/>
            <person name="Andere A."/>
            <person name="Kelstrup H."/>
            <person name="Emery V."/>
            <person name="Picard C."/>
        </authorList>
    </citation>
    <scope>NUCLEOTIDE SEQUENCE</scope>
    <source>
        <strain evidence="3">Stoneville</strain>
        <tissue evidence="3">Whole head</tissue>
    </source>
</reference>
<dbReference type="InterPro" id="IPR033304">
    <property type="entry name" value="DLEC1"/>
</dbReference>
<dbReference type="GO" id="GO:0008285">
    <property type="term" value="P:negative regulation of cell population proliferation"/>
    <property type="evidence" value="ECO:0007669"/>
    <property type="project" value="InterPro"/>
</dbReference>
<feature type="region of interest" description="Disordered" evidence="1">
    <location>
        <begin position="681"/>
        <end position="727"/>
    </location>
</feature>
<dbReference type="InterPro" id="IPR023780">
    <property type="entry name" value="Chromo_domain"/>
</dbReference>
<dbReference type="PANTHER" id="PTHR46348">
    <property type="entry name" value="DELETED IN LUNG AND ESOPHAGEAL CANCER PROTEIN 1"/>
    <property type="match status" value="1"/>
</dbReference>
<dbReference type="Pfam" id="PF24771">
    <property type="entry name" value="Ig_CFAP74_1st"/>
    <property type="match status" value="1"/>
</dbReference>
<dbReference type="GO" id="GO:0015631">
    <property type="term" value="F:tubulin binding"/>
    <property type="evidence" value="ECO:0007669"/>
    <property type="project" value="TreeGrafter"/>
</dbReference>
<reference evidence="3" key="2">
    <citation type="submission" date="2021-08" db="EMBL/GenBank/DDBJ databases">
        <authorList>
            <person name="Eriksson T."/>
        </authorList>
    </citation>
    <scope>NUCLEOTIDE SEQUENCE</scope>
    <source>
        <strain evidence="3">Stoneville</strain>
        <tissue evidence="3">Whole head</tissue>
    </source>
</reference>
<dbReference type="PROSITE" id="PS50013">
    <property type="entry name" value="CHROMO_2"/>
    <property type="match status" value="1"/>
</dbReference>
<dbReference type="InterPro" id="IPR000953">
    <property type="entry name" value="Chromo/chromo_shadow_dom"/>
</dbReference>
<evidence type="ECO:0000256" key="1">
    <source>
        <dbReference type="SAM" id="MobiDB-lite"/>
    </source>
</evidence>
<dbReference type="GO" id="GO:0005737">
    <property type="term" value="C:cytoplasm"/>
    <property type="evidence" value="ECO:0007669"/>
    <property type="project" value="TreeGrafter"/>
</dbReference>
<dbReference type="SUPFAM" id="SSF54160">
    <property type="entry name" value="Chromo domain-like"/>
    <property type="match status" value="1"/>
</dbReference>
<proteinExistence type="predicted"/>
<dbReference type="GO" id="GO:0005929">
    <property type="term" value="C:cilium"/>
    <property type="evidence" value="ECO:0007669"/>
    <property type="project" value="TreeGrafter"/>
</dbReference>
<feature type="domain" description="Chromo" evidence="2">
    <location>
        <begin position="193"/>
        <end position="252"/>
    </location>
</feature>
<dbReference type="GO" id="GO:0005694">
    <property type="term" value="C:chromosome"/>
    <property type="evidence" value="ECO:0007669"/>
    <property type="project" value="UniProtKB-ARBA"/>
</dbReference>
<dbReference type="InterPro" id="IPR016197">
    <property type="entry name" value="Chromo-like_dom_sf"/>
</dbReference>
<dbReference type="Proteomes" id="UP000719412">
    <property type="component" value="Unassembled WGS sequence"/>
</dbReference>
<feature type="compositionally biased region" description="Polar residues" evidence="1">
    <location>
        <begin position="681"/>
        <end position="690"/>
    </location>
</feature>
<evidence type="ECO:0000313" key="3">
    <source>
        <dbReference type="EMBL" id="KAH0810112.1"/>
    </source>
</evidence>
<feature type="compositionally biased region" description="Basic and acidic residues" evidence="1">
    <location>
        <begin position="247"/>
        <end position="257"/>
    </location>
</feature>
<evidence type="ECO:0000313" key="4">
    <source>
        <dbReference type="Proteomes" id="UP000719412"/>
    </source>
</evidence>
<feature type="compositionally biased region" description="Low complexity" evidence="1">
    <location>
        <begin position="611"/>
        <end position="627"/>
    </location>
</feature>
<dbReference type="Gene3D" id="2.40.50.40">
    <property type="match status" value="1"/>
</dbReference>
<dbReference type="EMBL" id="JABDTM020027708">
    <property type="protein sequence ID" value="KAH0810112.1"/>
    <property type="molecule type" value="Genomic_DNA"/>
</dbReference>
<dbReference type="InterPro" id="IPR013783">
    <property type="entry name" value="Ig-like_fold"/>
</dbReference>
<dbReference type="Pfam" id="PF00385">
    <property type="entry name" value="Chromo"/>
    <property type="match status" value="1"/>
</dbReference>
<feature type="compositionally biased region" description="Low complexity" evidence="1">
    <location>
        <begin position="691"/>
        <end position="704"/>
    </location>
</feature>
<feature type="region of interest" description="Disordered" evidence="1">
    <location>
        <begin position="247"/>
        <end position="306"/>
    </location>
</feature>
<accession>A0A8J6L7Z4</accession>
<protein>
    <recommendedName>
        <fullName evidence="2">Chromo domain-containing protein</fullName>
    </recommendedName>
</protein>
<sequence>MLLFLQRRNGRGVERPPGHIEGVGPDQRQVRVYLFQVGNFDIADAQKDLSKIDVLVCGGCHEVFHFVEEFQKHKSTDQCSNISVLTCENEEKSQIWGFTLWKTKQVQTHKDKEEEPPTSWDIYQKWTKLDQIEKDLWISAGKTLQFVNKIAAGKITENDEKKIEKDPLALDDPIPNDSQRALRTTKDNEKEEYIVEKIVGKRFNPRKRLWEYEVKWENYSEETWEPLSHLENCKALVQEYEDKLKAAKEKEKEKEKPPGAPRGRGRPRLNPQSPTAVKIVQKKPVAPPATVVITTPGGRPQRTSKQKALNQVKAWCGNISDGEETGLKRPFDDDAESDDSFEKKIKLEGESLSSEDDEPKLPVRKVAKIVHTYNNGAGRKLPDNVLIPDAKGVVRISQKQLPSLSSGVYIMSKSSGIIKLDSMASKIATSGGQAIVKVSPKIGQTQIRIIKKEDGSKRVVQVKGSEQSGASATPKPKVVQQQVINKSPIIKKELEKIIKKIEAPKTQTPKPPVKEKEETKFTVGNEEDSDDGIPEMEFPTDLPLPEPDSPPGEFTLDPNTGKLAGVEYPDPEPEPIINEIKKESPSESIDNIVKLAAADITEEDLKPDPDPVTTDTTPTANTPTLTATASIATPKETVYAVVNDVKASHSILNAAMANSNILQKTLQSPRPKTQPRIINQSVAKPRTSLSPMTRTPTPATKPTPQLVRPKPSPLPKPRFNIAPTNPVRNVYPKANSITKKIGNTTVYKTKPPPSPAATTTVKKSPQKAAGSKPVISMPSLDEEPAPVVLAPKVAQAVDETPAAVEADLSTFTLAAGDRPMFITGDDGTVYQVAGQNEEGQTILLTQDSDGQQQCLLVTSEAIQEEVEQVGNPAEVLMEVQEPVEMAEEQPLVAQFIRTEPPSPGGTHKVVVMLPDGDVMVTQVTPEEDDKNIGILVIGCQVIRTSFLTFEMDRPPLVPQNEENHDILPLVTEIFQDTFRTNKYPENVAENLKKYAVDADFTDYRENGVVTIEILAALEPRLEDISRVEEEIMRIHASAMIRKKENLPVLEELRLKRHELFQRLSDHAVKTYELIQRSDIYPNAIEQYLDFTYNPTLHTCKKPCPAIQVEQKSTETVGKKRRKLKEPEPDQVISPFNVQPDKIVFWNYETGETYKQKFKLRNVSGVPHNFNYYHFPKNTPFRLEMLTDSCRLAPGMCAEFLVTFQPEIYVDYTEYARFKTVKGIDLKVPVISIRDSPRLICYVFNPLLPLNAVKKPGPGSRYFSERRRDALNFTIDCGTCLLGNYSLVTVIVKNDGQRGRFLITTENEWCFGKLDEEVCRPREITQGCFTVFPVFLEIDRDAMCQIFVMFLPEREGFFSEKLFIVCDNYSHQEVELLGDCIMFSNQFLKVNMYLLESTFTYYHRLVSITLAPHQTSGFIFSVVNNSPIHFDYYWALKTATQDYNNKKKMTSDWIKILYNTQFIPSFSTTDVIVQLTAETDEESCYYIYLSLYLKNIPVVSIPDSDTIFINKENETECRSLCTPSDENVKTDQSSSKENFTVADVHICQLEILCAVQIPPVVTTTVTTVSVEVKESIKEALPSLRLSKSILNFGIIPKNVEASKCLTIENLTNDKVDWKLIEIHCSKDMNLCVIAESKHLSHWKGTLKKKHKRKVAYTVEAKEPVRWVSILVLFSCSSCTCQSFVMEAVCLVAYEVAKIDITIRTDNSLAILCPKEFIYVGIPTIHNVYVHNAGLLIGCFYFLKPAGQDADKIRVRFQPQSEIVQAGGTVEVKVELVAVDCGVFENIHVPCFVGDPDRLISLRILCTVSTINVHFYLPNRDRGYDRYLWPPKSDNLPTWDYTKFGEDGHRKGDEGEWRPEEPTTAAPDESLMSLIASDSVVATYPTVKTKQINVKRPAKMTFYIENLTPIPGYFTVDATNYGPAEDCIHHVLVKGRTRTVESFWEQECVSGCGIVIEPLRRFGNMVPYEVVEIDLWIYANTWGKYLEEVIVEINDLTPFCFNLIVEVVGLPVEFPFARNTTLSCPTIRFQNVAYSVESITKCFTIKNVSSVAVHLTWHVFAPEDHSQLAPLNFLLEIDNDTVNLRLAPEFYGNEACGTCIQLRPFDFYLEKQSTAEMCVSISPAGFVPSYEKTHLKYSLVGFIGLRDEDKFKENYFKRNFGVDFDKAKALVLVTLELPILQVDISSDETIMDLFVNDILIECKKFPEAYLLFRNIDMSPVLFTVGIEKPFKIVEARTIPTGITDTQNLVLERHECLQVMVTCHFSWEDLMQYAEFIYKRKETEDDEREEDFTSVITKDLNIFQKGTTRQVYQLTPQKSQ</sequence>
<feature type="compositionally biased region" description="Acidic residues" evidence="1">
    <location>
        <begin position="525"/>
        <end position="534"/>
    </location>
</feature>
<evidence type="ECO:0000259" key="2">
    <source>
        <dbReference type="PROSITE" id="PS50013"/>
    </source>
</evidence>